<gene>
    <name evidence="4" type="ORF">CGC20_16910</name>
    <name evidence="3" type="ORF">CGC21_33630</name>
    <name evidence="2" type="ORF">LDHU3_13.1750</name>
</gene>
<evidence type="ECO:0000313" key="4">
    <source>
        <dbReference type="EMBL" id="TPP50035.1"/>
    </source>
</evidence>
<organism evidence="3 5">
    <name type="scientific">Leishmania donovani</name>
    <dbReference type="NCBI Taxonomy" id="5661"/>
    <lineage>
        <taxon>Eukaryota</taxon>
        <taxon>Discoba</taxon>
        <taxon>Euglenozoa</taxon>
        <taxon>Kinetoplastea</taxon>
        <taxon>Metakinetoplastina</taxon>
        <taxon>Trypanosomatida</taxon>
        <taxon>Trypanosomatidae</taxon>
        <taxon>Leishmaniinae</taxon>
        <taxon>Leishmania</taxon>
    </lineage>
</organism>
<dbReference type="Proteomes" id="UP000318821">
    <property type="component" value="Unassembled WGS sequence"/>
</dbReference>
<dbReference type="Proteomes" id="UP000601710">
    <property type="component" value="Chromosome 13"/>
</dbReference>
<dbReference type="EMBL" id="LR812633">
    <property type="protein sequence ID" value="CAC5428518.1"/>
    <property type="molecule type" value="Genomic_DNA"/>
</dbReference>
<feature type="region of interest" description="Disordered" evidence="1">
    <location>
        <begin position="32"/>
        <end position="57"/>
    </location>
</feature>
<sequence length="133" mass="14399">MVELALDLLDEDAKASTVEVFDIATASTPATTAAAAASPAPRHPTRRCVQGSSATTTSSVKKKGALLGRRTYHVLMQRADGYNAELMKRLQINSKGYDTLLSVLCSSFFRKKLNKPTTIAFSDPIVQHMAAER</sequence>
<evidence type="ECO:0000313" key="6">
    <source>
        <dbReference type="Proteomes" id="UP000318821"/>
    </source>
</evidence>
<protein>
    <submittedName>
        <fullName evidence="2">Hypothetical_protein</fullName>
    </submittedName>
</protein>
<dbReference type="EMBL" id="RHLD01000039">
    <property type="protein sequence ID" value="TPP50035.1"/>
    <property type="molecule type" value="Genomic_DNA"/>
</dbReference>
<evidence type="ECO:0000313" key="2">
    <source>
        <dbReference type="EMBL" id="CAC5428518.1"/>
    </source>
</evidence>
<dbReference type="Proteomes" id="UP000318447">
    <property type="component" value="Unassembled WGS sequence"/>
</dbReference>
<evidence type="ECO:0000313" key="3">
    <source>
        <dbReference type="EMBL" id="TPP45235.1"/>
    </source>
</evidence>
<dbReference type="AlphaFoldDB" id="A0A504XCG5"/>
<dbReference type="EMBL" id="RHLC01000031">
    <property type="protein sequence ID" value="TPP45235.1"/>
    <property type="molecule type" value="Genomic_DNA"/>
</dbReference>
<proteinExistence type="predicted"/>
<evidence type="ECO:0000313" key="5">
    <source>
        <dbReference type="Proteomes" id="UP000318447"/>
    </source>
</evidence>
<dbReference type="VEuPathDB" id="TriTrypDB:LdCL_130019800"/>
<reference evidence="3" key="2">
    <citation type="submission" date="2019-02" db="EMBL/GenBank/DDBJ databases">
        <title>FDA dAtabase for Regulatory Grade micrObial Sequences (FDA-ARGOS): Supporting development and validation of Infectious Disease Dx tests.</title>
        <authorList>
            <person name="Duncan R."/>
            <person name="Fisher C."/>
            <person name="Tallon L.J."/>
            <person name="Sadzewicz L."/>
            <person name="Sengamalay N."/>
            <person name="Ott S."/>
            <person name="Godinez A."/>
            <person name="Nagaraj S."/>
            <person name="Nadendla S."/>
            <person name="Sichtig H."/>
        </authorList>
    </citation>
    <scope>NUCLEOTIDE SEQUENCE</scope>
    <source>
        <strain evidence="4">FDAARGOS_360</strain>
        <strain evidence="3">FDAARGOS_361</strain>
    </source>
</reference>
<reference evidence="5" key="1">
    <citation type="submission" date="2019-02" db="EMBL/GenBank/DDBJ databases">
        <title>FDA dAtabase for Regulatory Grade micrObial Sequences (FDA-ARGOS): Supporting development and validation of Infectious Disease Dx tests.</title>
        <authorList>
            <person name="Duncan R."/>
            <person name="Fisher C."/>
            <person name="Tallon L."/>
            <person name="Sadzewicz L."/>
            <person name="Sengamalay N."/>
            <person name="Ott S."/>
            <person name="Godinez A."/>
            <person name="Nagaraj S."/>
            <person name="Vavikolanu K."/>
            <person name="Nadendla S."/>
            <person name="Aluvathingal J."/>
            <person name="Sichtig H."/>
        </authorList>
    </citation>
    <scope>NUCLEOTIDE SEQUENCE [LARGE SCALE GENOMIC DNA]</scope>
    <source>
        <strain evidence="5">FDAARGOS_361</strain>
    </source>
</reference>
<reference evidence="6" key="3">
    <citation type="submission" date="2019-02" db="EMBL/GenBank/DDBJ databases">
        <title>FDA dAtabase for Regulatory Grade micrObial Sequences (FDA-ARGOS): Supporting development and validation of Infectious Disease Dx tests.</title>
        <authorList>
            <person name="Duncan R."/>
            <person name="Fisher C."/>
            <person name="Tallon L."/>
            <person name="Sadzewicz L."/>
            <person name="Sengamalay N."/>
            <person name="Ott S."/>
            <person name="Godinez A."/>
            <person name="Nagaraj S."/>
            <person name="Vavikolanu K."/>
            <person name="Vyas G."/>
            <person name="Nadendla S."/>
            <person name="Aluvathingal J."/>
            <person name="Sichtig H."/>
        </authorList>
    </citation>
    <scope>NUCLEOTIDE SEQUENCE [LARGE SCALE GENOMIC DNA]</scope>
    <source>
        <strain evidence="6">FDAARGOS_360</strain>
    </source>
</reference>
<name>A0A504XCG5_LEIDO</name>
<reference evidence="2" key="4">
    <citation type="submission" date="2020-06" db="EMBL/GenBank/DDBJ databases">
        <authorList>
            <person name="Camacho E."/>
            <person name="Gonzalez-de la Fuente S."/>
            <person name="Rastrojo A."/>
            <person name="Peiro-Pastor R."/>
            <person name="Solana JC."/>
            <person name="Tabera L."/>
            <person name="Gamarro F."/>
            <person name="Carrasco-Ramiro F."/>
            <person name="Requena JM."/>
            <person name="Aguado B."/>
        </authorList>
    </citation>
    <scope>NUCLEOTIDE SEQUENCE</scope>
</reference>
<dbReference type="VEuPathDB" id="TriTrypDB:LDHU3_13.1750"/>
<evidence type="ECO:0000256" key="1">
    <source>
        <dbReference type="SAM" id="MobiDB-lite"/>
    </source>
</evidence>
<accession>A0A504XCG5</accession>